<proteinExistence type="predicted"/>
<evidence type="ECO:0000256" key="2">
    <source>
        <dbReference type="ARBA" id="ARBA00022912"/>
    </source>
</evidence>
<dbReference type="PANTHER" id="PTHR46381">
    <property type="entry name" value="MKPA PROTEIN"/>
    <property type="match status" value="1"/>
</dbReference>
<evidence type="ECO:0000256" key="1">
    <source>
        <dbReference type="ARBA" id="ARBA00022801"/>
    </source>
</evidence>
<evidence type="ECO:0000256" key="3">
    <source>
        <dbReference type="SAM" id="MobiDB-lite"/>
    </source>
</evidence>
<organism evidence="7 8">
    <name type="scientific">Aphanomyces stellatus</name>
    <dbReference type="NCBI Taxonomy" id="120398"/>
    <lineage>
        <taxon>Eukaryota</taxon>
        <taxon>Sar</taxon>
        <taxon>Stramenopiles</taxon>
        <taxon>Oomycota</taxon>
        <taxon>Saprolegniomycetes</taxon>
        <taxon>Saprolegniales</taxon>
        <taxon>Verrucalvaceae</taxon>
        <taxon>Aphanomyces</taxon>
    </lineage>
</organism>
<evidence type="ECO:0000259" key="5">
    <source>
        <dbReference type="PROSITE" id="PS50056"/>
    </source>
</evidence>
<reference evidence="6" key="2">
    <citation type="submission" date="2019-06" db="EMBL/GenBank/DDBJ databases">
        <title>Genomics analysis of Aphanomyces spp. identifies a new class of oomycete effector associated with host adaptation.</title>
        <authorList>
            <person name="Gaulin E."/>
        </authorList>
    </citation>
    <scope>NUCLEOTIDE SEQUENCE</scope>
    <source>
        <strain evidence="6">CBS 578.67</strain>
    </source>
</reference>
<dbReference type="SUPFAM" id="SSF52799">
    <property type="entry name" value="(Phosphotyrosine protein) phosphatases II"/>
    <property type="match status" value="1"/>
</dbReference>
<keyword evidence="2" id="KW-0904">Protein phosphatase</keyword>
<dbReference type="Pfam" id="PF00782">
    <property type="entry name" value="DSPc"/>
    <property type="match status" value="1"/>
</dbReference>
<dbReference type="InterPro" id="IPR000387">
    <property type="entry name" value="Tyr_Pase_dom"/>
</dbReference>
<dbReference type="InterPro" id="IPR020422">
    <property type="entry name" value="TYR_PHOSPHATASE_DUAL_dom"/>
</dbReference>
<dbReference type="InterPro" id="IPR029021">
    <property type="entry name" value="Prot-tyrosine_phosphatase-like"/>
</dbReference>
<feature type="domain" description="Tyrosine specific protein phosphatases" evidence="5">
    <location>
        <begin position="235"/>
        <end position="293"/>
    </location>
</feature>
<dbReference type="PANTHER" id="PTHR46381:SF2">
    <property type="entry name" value="MAP KINASE PHOSPHATASE"/>
    <property type="match status" value="1"/>
</dbReference>
<keyword evidence="1" id="KW-0378">Hydrolase</keyword>
<dbReference type="PROSITE" id="PS50054">
    <property type="entry name" value="TYR_PHOSPHATASE_DUAL"/>
    <property type="match status" value="1"/>
</dbReference>
<accession>A0A485KW57</accession>
<dbReference type="InterPro" id="IPR016130">
    <property type="entry name" value="Tyr_Pase_AS"/>
</dbReference>
<feature type="region of interest" description="Disordered" evidence="3">
    <location>
        <begin position="30"/>
        <end position="167"/>
    </location>
</feature>
<dbReference type="PROSITE" id="PS00383">
    <property type="entry name" value="TYR_PHOSPHATASE_1"/>
    <property type="match status" value="1"/>
</dbReference>
<evidence type="ECO:0000313" key="7">
    <source>
        <dbReference type="EMBL" id="VFT88753.1"/>
    </source>
</evidence>
<dbReference type="CDD" id="cd14498">
    <property type="entry name" value="DSP"/>
    <property type="match status" value="1"/>
</dbReference>
<dbReference type="EMBL" id="CAADRA010005341">
    <property type="protein sequence ID" value="VFT88753.1"/>
    <property type="molecule type" value="Genomic_DNA"/>
</dbReference>
<dbReference type="SMART" id="SM00195">
    <property type="entry name" value="DSPc"/>
    <property type="match status" value="1"/>
</dbReference>
<feature type="domain" description="Tyrosine-protein phosphatase" evidence="4">
    <location>
        <begin position="172"/>
        <end position="314"/>
    </location>
</feature>
<dbReference type="GO" id="GO:0004721">
    <property type="term" value="F:phosphoprotein phosphatase activity"/>
    <property type="evidence" value="ECO:0007669"/>
    <property type="project" value="UniProtKB-KW"/>
</dbReference>
<evidence type="ECO:0000259" key="4">
    <source>
        <dbReference type="PROSITE" id="PS50054"/>
    </source>
</evidence>
<sequence>MEMKRKHESLPALSGVDVALDVARLKTDELHAAATSKTKTRKRTSPTRDNTNENDLDVHNAAARDDPLSDEDLSDGASMDSETPVVESVGTTAFGRSPADPLSPASRRPCSATPFRDIPRPLEEAAPTDTTDTPSTPPKRARNRNPGNLILDLSQMSPVPSPKHTKSDYSNVCSQVTDFLFVGGAVVASQRDVLEAHGITHIINCAATVTPNYFPHVFDYYHLRLRDHVTQDIHQHFYNIFQFIDAARERHGKVFIHCVKGISRSPTMAIAYLMAREHLGLHPALDLVRASRPVIDPNAGFILQLNEWDAVRQHTRKQVTLFRVGMADTVGGVNATRYPLIIGPVLPDQLMTSSTRSPAQEPPQVHDAHATACFVVCSMEAKYCSLWCGRDASDEMVETGKHAMRLLQTYEAFPDTFDVVWSGQEPSAFWSVLAPDHDPNTM</sequence>
<keyword evidence="8" id="KW-1185">Reference proteome</keyword>
<dbReference type="EMBL" id="VJMH01005320">
    <property type="protein sequence ID" value="KAF0697418.1"/>
    <property type="molecule type" value="Genomic_DNA"/>
</dbReference>
<name>A0A485KW57_9STRA</name>
<dbReference type="Gene3D" id="3.90.190.10">
    <property type="entry name" value="Protein tyrosine phosphatase superfamily"/>
    <property type="match status" value="1"/>
</dbReference>
<dbReference type="Proteomes" id="UP000332933">
    <property type="component" value="Unassembled WGS sequence"/>
</dbReference>
<protein>
    <submittedName>
        <fullName evidence="7">Aste57867_11898 protein</fullName>
    </submittedName>
</protein>
<feature type="compositionally biased region" description="Basic and acidic residues" evidence="3">
    <location>
        <begin position="56"/>
        <end position="67"/>
    </location>
</feature>
<dbReference type="InterPro" id="IPR000340">
    <property type="entry name" value="Dual-sp_phosphatase_cat-dom"/>
</dbReference>
<evidence type="ECO:0000313" key="6">
    <source>
        <dbReference type="EMBL" id="KAF0697418.1"/>
    </source>
</evidence>
<dbReference type="SUPFAM" id="SSF55753">
    <property type="entry name" value="Actin depolymerizing proteins"/>
    <property type="match status" value="1"/>
</dbReference>
<gene>
    <name evidence="7" type="primary">Aste57867_11898</name>
    <name evidence="6" type="ORF">As57867_011853</name>
    <name evidence="7" type="ORF">ASTE57867_11898</name>
</gene>
<reference evidence="7 8" key="1">
    <citation type="submission" date="2019-03" db="EMBL/GenBank/DDBJ databases">
        <authorList>
            <person name="Gaulin E."/>
            <person name="Dumas B."/>
        </authorList>
    </citation>
    <scope>NUCLEOTIDE SEQUENCE [LARGE SCALE GENOMIC DNA]</scope>
    <source>
        <strain evidence="7">CBS 568.67</strain>
    </source>
</reference>
<dbReference type="PROSITE" id="PS50056">
    <property type="entry name" value="TYR_PHOSPHATASE_2"/>
    <property type="match status" value="1"/>
</dbReference>
<evidence type="ECO:0000313" key="8">
    <source>
        <dbReference type="Proteomes" id="UP000332933"/>
    </source>
</evidence>
<dbReference type="AlphaFoldDB" id="A0A485KW57"/>
<dbReference type="OrthoDB" id="10252009at2759"/>